<feature type="domain" description="Alanine racemase C-terminal" evidence="8">
    <location>
        <begin position="693"/>
        <end position="818"/>
    </location>
</feature>
<dbReference type="InterPro" id="IPR009006">
    <property type="entry name" value="Ala_racemase/Decarboxylase_C"/>
</dbReference>
<dbReference type="Pfam" id="PF00842">
    <property type="entry name" value="Ala_racemase_C"/>
    <property type="match status" value="1"/>
</dbReference>
<protein>
    <recommendedName>
        <fullName evidence="5">Alanine racemase</fullName>
        <ecNumber evidence="5">5.1.1.1</ecNumber>
    </recommendedName>
</protein>
<dbReference type="Gene3D" id="3.20.20.10">
    <property type="entry name" value="Alanine racemase"/>
    <property type="match status" value="1"/>
</dbReference>
<evidence type="ECO:0000259" key="8">
    <source>
        <dbReference type="SMART" id="SM01005"/>
    </source>
</evidence>
<comment type="pathway">
    <text evidence="5">Amino-acid biosynthesis; D-alanine biosynthesis; D-alanine from L-alanine: step 1/1.</text>
</comment>
<feature type="binding site" evidence="5 7">
    <location>
        <position position="587"/>
    </location>
    <ligand>
        <name>substrate</name>
    </ligand>
</feature>
<comment type="function">
    <text evidence="5">Catalyzes the interconversion of L-alanine and D-alanine. May also act on other amino acids.</text>
</comment>
<proteinExistence type="inferred from homology"/>
<evidence type="ECO:0000313" key="9">
    <source>
        <dbReference type="EMBL" id="TWI81265.1"/>
    </source>
</evidence>
<dbReference type="InterPro" id="IPR036615">
    <property type="entry name" value="Mur_ligase_C_dom_sf"/>
</dbReference>
<evidence type="ECO:0000256" key="6">
    <source>
        <dbReference type="PIRSR" id="PIRSR600821-50"/>
    </source>
</evidence>
<keyword evidence="10" id="KW-1185">Reference proteome</keyword>
<dbReference type="Gene3D" id="3.40.1190.10">
    <property type="entry name" value="Mur-like, catalytic domain"/>
    <property type="match status" value="1"/>
</dbReference>
<dbReference type="AlphaFoldDB" id="A0A562SJ20"/>
<feature type="modified residue" description="N6-(pyridoxal phosphate)lysine" evidence="5 6">
    <location>
        <position position="489"/>
    </location>
</feature>
<dbReference type="Gene3D" id="3.90.190.20">
    <property type="entry name" value="Mur ligase, C-terminal domain"/>
    <property type="match status" value="1"/>
</dbReference>
<dbReference type="UniPathway" id="UPA00042">
    <property type="reaction ID" value="UER00497"/>
</dbReference>
<keyword evidence="4 5" id="KW-0413">Isomerase</keyword>
<dbReference type="HAMAP" id="MF_01201">
    <property type="entry name" value="Ala_racemase"/>
    <property type="match status" value="1"/>
</dbReference>
<dbReference type="NCBIfam" id="NF008897">
    <property type="entry name" value="PRK11930.1"/>
    <property type="match status" value="1"/>
</dbReference>
<dbReference type="SUPFAM" id="SSF50621">
    <property type="entry name" value="Alanine racemase C-terminal domain-like"/>
    <property type="match status" value="1"/>
</dbReference>
<feature type="active site" description="Proton acceptor; specific for D-alanine" evidence="5">
    <location>
        <position position="489"/>
    </location>
</feature>
<dbReference type="PRINTS" id="PR00992">
    <property type="entry name" value="ALARACEMASE"/>
</dbReference>
<dbReference type="Pfam" id="PF08245">
    <property type="entry name" value="Mur_ligase_M"/>
    <property type="match status" value="1"/>
</dbReference>
<name>A0A562SJ20_9BACT</name>
<dbReference type="FunFam" id="3.20.20.10:FF:000002">
    <property type="entry name" value="Alanine racemase"/>
    <property type="match status" value="1"/>
</dbReference>
<evidence type="ECO:0000256" key="7">
    <source>
        <dbReference type="PIRSR" id="PIRSR600821-52"/>
    </source>
</evidence>
<dbReference type="EC" id="5.1.1.1" evidence="5"/>
<gene>
    <name evidence="9" type="ORF">IQ13_2281</name>
</gene>
<evidence type="ECO:0000256" key="4">
    <source>
        <dbReference type="ARBA" id="ARBA00023235"/>
    </source>
</evidence>
<dbReference type="InterPro" id="IPR000821">
    <property type="entry name" value="Ala_racemase"/>
</dbReference>
<dbReference type="OrthoDB" id="9801978at2"/>
<dbReference type="EMBL" id="VLLE01000004">
    <property type="protein sequence ID" value="TWI81265.1"/>
    <property type="molecule type" value="Genomic_DNA"/>
</dbReference>
<dbReference type="SUPFAM" id="SSF53244">
    <property type="entry name" value="MurD-like peptide ligases, peptide-binding domain"/>
    <property type="match status" value="1"/>
</dbReference>
<dbReference type="NCBIfam" id="TIGR00492">
    <property type="entry name" value="alr"/>
    <property type="match status" value="1"/>
</dbReference>
<dbReference type="SUPFAM" id="SSF53623">
    <property type="entry name" value="MurD-like peptide ligases, catalytic domain"/>
    <property type="match status" value="1"/>
</dbReference>
<comment type="similarity">
    <text evidence="5">Belongs to the alanine racemase family.</text>
</comment>
<dbReference type="PANTHER" id="PTHR30511">
    <property type="entry name" value="ALANINE RACEMASE"/>
    <property type="match status" value="1"/>
</dbReference>
<dbReference type="GO" id="GO:0005524">
    <property type="term" value="F:ATP binding"/>
    <property type="evidence" value="ECO:0007669"/>
    <property type="project" value="InterPro"/>
</dbReference>
<keyword evidence="3 5" id="KW-0663">Pyridoxal phosphate</keyword>
<comment type="catalytic activity">
    <reaction evidence="1 5">
        <text>L-alanine = D-alanine</text>
        <dbReference type="Rhea" id="RHEA:20249"/>
        <dbReference type="ChEBI" id="CHEBI:57416"/>
        <dbReference type="ChEBI" id="CHEBI:57972"/>
        <dbReference type="EC" id="5.1.1.1"/>
    </reaction>
</comment>
<dbReference type="Pfam" id="PF01168">
    <property type="entry name" value="Ala_racemase_N"/>
    <property type="match status" value="1"/>
</dbReference>
<dbReference type="SUPFAM" id="SSF63418">
    <property type="entry name" value="MurE/MurF N-terminal domain"/>
    <property type="match status" value="1"/>
</dbReference>
<dbReference type="GO" id="GO:0005829">
    <property type="term" value="C:cytosol"/>
    <property type="evidence" value="ECO:0007669"/>
    <property type="project" value="TreeGrafter"/>
</dbReference>
<dbReference type="CDD" id="cd00430">
    <property type="entry name" value="PLPDE_III_AR"/>
    <property type="match status" value="1"/>
</dbReference>
<dbReference type="GO" id="GO:0030632">
    <property type="term" value="P:D-alanine biosynthetic process"/>
    <property type="evidence" value="ECO:0007669"/>
    <property type="project" value="UniProtKB-UniRule"/>
</dbReference>
<evidence type="ECO:0000313" key="10">
    <source>
        <dbReference type="Proteomes" id="UP000316167"/>
    </source>
</evidence>
<dbReference type="Gene3D" id="3.40.1390.10">
    <property type="entry name" value="MurE/MurF, N-terminal domain"/>
    <property type="match status" value="1"/>
</dbReference>
<dbReference type="RefSeq" id="WP_144886467.1">
    <property type="nucleotide sequence ID" value="NZ_VLLE01000004.1"/>
</dbReference>
<evidence type="ECO:0000256" key="1">
    <source>
        <dbReference type="ARBA" id="ARBA00000316"/>
    </source>
</evidence>
<dbReference type="SMART" id="SM01005">
    <property type="entry name" value="Ala_racemase_C"/>
    <property type="match status" value="1"/>
</dbReference>
<dbReference type="Proteomes" id="UP000316167">
    <property type="component" value="Unassembled WGS sequence"/>
</dbReference>
<feature type="active site" description="Proton acceptor; specific for L-alanine" evidence="5">
    <location>
        <position position="714"/>
    </location>
</feature>
<dbReference type="InterPro" id="IPR029066">
    <property type="entry name" value="PLP-binding_barrel"/>
</dbReference>
<keyword evidence="9" id="KW-0436">Ligase</keyword>
<dbReference type="InterPro" id="IPR011079">
    <property type="entry name" value="Ala_racemase_C"/>
</dbReference>
<dbReference type="InterPro" id="IPR013221">
    <property type="entry name" value="Mur_ligase_cen"/>
</dbReference>
<dbReference type="GO" id="GO:0030170">
    <property type="term" value="F:pyridoxal phosphate binding"/>
    <property type="evidence" value="ECO:0007669"/>
    <property type="project" value="UniProtKB-UniRule"/>
</dbReference>
<dbReference type="Gene3D" id="2.40.37.10">
    <property type="entry name" value="Lyase, Ornithine Decarboxylase, Chain A, domain 1"/>
    <property type="match status" value="1"/>
</dbReference>
<comment type="cofactor">
    <cofactor evidence="2 5 6">
        <name>pyridoxal 5'-phosphate</name>
        <dbReference type="ChEBI" id="CHEBI:597326"/>
    </cofactor>
</comment>
<evidence type="ECO:0000256" key="3">
    <source>
        <dbReference type="ARBA" id="ARBA00022898"/>
    </source>
</evidence>
<sequence length="820" mass="91130">MLHYNIQLVAEIMQARIVQQAAGNSYVEHLLIDSRRVIHPTAALFFAITTNRRDGHDFIKEAYNKGVRCFAIQKEIDTRLFPEASFLLVTDTLKALQQLAAYHRRRFAIPVIGITGSNGKTIVKEWLYQLLNEHYSIVRSPKSYNSQVGVPLSVWQMQPQHTLAIFEAGISQKHEMEALQQIIAPTIGILTNIGEAHAEGFADAAEKLNEKQKLFSSAETVIFSTEKLQPLSLNNIAVYSWGFAAGNPLVIQTINKHLSETTITFSAGVTTNSITIPFVDDASIENAITCLAVCMYLQVPLQRVQEKFLQLRPVSLRLELKSGIHNTTIINDSYSADLSSLTIALNMLQQQGQHVQRTVILSDFQLTAEQEVATYRSIAELLQQHHVQRLLTVGPRTKALLVPQLSAAISSMSFDSTAALEQQIDSIPFQNETILLKGARVFELDSIAQLLEQKTHQTVLEINLSAITRNIRAHQQLLKPSTKIMAMVKAFSYGSGSYEIANLLQFMKADYLAVAFTDEGVALRKAGISLPIMVMNPEPVTFDALIDYNLEPELFSFSILHAFESFLEKEGINSYPVHIKIDTGMHRLGFMPSELQELVAVLTRQPIFSVQSVFSHLAASEDPSEDAFTLQQASLFDDACRYLETSLGYSFLKHLDNSSGTIRHPQLQYDMVRLGIGMYGISPAAVKLQLEEALTLKTTIAQIKQLQPGETVGYNRRGIITKPSVIATVRIGYADGYPRNLGNGIGHMLVHGQKAPVIGTVCMDMTMLDITDLTDVKEGDEVIVFGPQLSVTTVAKQSGTIAYEVMTGINQRVKRVYFEE</sequence>
<dbReference type="GO" id="GO:0008784">
    <property type="term" value="F:alanine racemase activity"/>
    <property type="evidence" value="ECO:0007669"/>
    <property type="project" value="UniProtKB-UniRule"/>
</dbReference>
<reference evidence="9 10" key="1">
    <citation type="journal article" date="2015" name="Stand. Genomic Sci.">
        <title>Genomic Encyclopedia of Bacterial and Archaeal Type Strains, Phase III: the genomes of soil and plant-associated and newly described type strains.</title>
        <authorList>
            <person name="Whitman W.B."/>
            <person name="Woyke T."/>
            <person name="Klenk H.P."/>
            <person name="Zhou Y."/>
            <person name="Lilburn T.G."/>
            <person name="Beck B.J."/>
            <person name="De Vos P."/>
            <person name="Vandamme P."/>
            <person name="Eisen J.A."/>
            <person name="Garrity G."/>
            <person name="Hugenholtz P."/>
            <person name="Kyrpides N.C."/>
        </authorList>
    </citation>
    <scope>NUCLEOTIDE SEQUENCE [LARGE SCALE GENOMIC DNA]</scope>
    <source>
        <strain evidence="9 10">CGMCC 1.7271</strain>
    </source>
</reference>
<accession>A0A562SJ20</accession>
<dbReference type="SUPFAM" id="SSF51419">
    <property type="entry name" value="PLP-binding barrel"/>
    <property type="match status" value="1"/>
</dbReference>
<dbReference type="InterPro" id="IPR035911">
    <property type="entry name" value="MurE/MurF_N"/>
</dbReference>
<dbReference type="InterPro" id="IPR001608">
    <property type="entry name" value="Ala_racemase_N"/>
</dbReference>
<dbReference type="PANTHER" id="PTHR30511:SF0">
    <property type="entry name" value="ALANINE RACEMASE, CATABOLIC-RELATED"/>
    <property type="match status" value="1"/>
</dbReference>
<dbReference type="GO" id="GO:0016881">
    <property type="term" value="F:acid-amino acid ligase activity"/>
    <property type="evidence" value="ECO:0007669"/>
    <property type="project" value="InterPro"/>
</dbReference>
<evidence type="ECO:0000256" key="2">
    <source>
        <dbReference type="ARBA" id="ARBA00001933"/>
    </source>
</evidence>
<organism evidence="9 10">
    <name type="scientific">Lacibacter cauensis</name>
    <dbReference type="NCBI Taxonomy" id="510947"/>
    <lineage>
        <taxon>Bacteria</taxon>
        <taxon>Pseudomonadati</taxon>
        <taxon>Bacteroidota</taxon>
        <taxon>Chitinophagia</taxon>
        <taxon>Chitinophagales</taxon>
        <taxon>Chitinophagaceae</taxon>
        <taxon>Lacibacter</taxon>
    </lineage>
</organism>
<dbReference type="InterPro" id="IPR036565">
    <property type="entry name" value="Mur-like_cat_sf"/>
</dbReference>
<evidence type="ECO:0000256" key="5">
    <source>
        <dbReference type="HAMAP-Rule" id="MF_01201"/>
    </source>
</evidence>
<comment type="caution">
    <text evidence="9">The sequence shown here is derived from an EMBL/GenBank/DDBJ whole genome shotgun (WGS) entry which is preliminary data.</text>
</comment>
<feature type="binding site" evidence="5 7">
    <location>
        <position position="763"/>
    </location>
    <ligand>
        <name>substrate</name>
    </ligand>
</feature>